<evidence type="ECO:0000256" key="1">
    <source>
        <dbReference type="ARBA" id="ARBA00022741"/>
    </source>
</evidence>
<dbReference type="GO" id="GO:0005524">
    <property type="term" value="F:ATP binding"/>
    <property type="evidence" value="ECO:0007669"/>
    <property type="project" value="UniProtKB-KW"/>
</dbReference>
<comment type="caution">
    <text evidence="5">The sequence shown here is derived from an EMBL/GenBank/DDBJ whole genome shotgun (WGS) entry which is preliminary data.</text>
</comment>
<sequence length="316" mass="34870">MNDLQGQIRQIGQTLSQVVVGQTDVIDQLLVALLSGGHVILEGVPGTGKTLMVKVLARLIQADFCRIQLTPDILPSDILGTNVFDLNTRDFTLKKGPVFTQVLLADEVNRTPPKTQAALLEAMEEQQVTLDGTGHTLPDLFWVIATQNSLEFEGTYPLPEAQLDRFLFKLLVNYPDPQAEKQMLKNTQSGFEARRLNIQNLKAIASEKAILAARQAVKQIKVEEQILDYLLALTQKTRQSRDLSLGASPRSSVSWLQASKAHAWLHGQDYVTPDNVKAIAPPLLRHRLILGPEAQLDGLTTDAVITALLQQVPVPR</sequence>
<organism evidence="5">
    <name type="scientific">Lyngbya confervoides BDU141951</name>
    <dbReference type="NCBI Taxonomy" id="1574623"/>
    <lineage>
        <taxon>Bacteria</taxon>
        <taxon>Bacillati</taxon>
        <taxon>Cyanobacteriota</taxon>
        <taxon>Cyanophyceae</taxon>
        <taxon>Oscillatoriophycideae</taxon>
        <taxon>Oscillatoriales</taxon>
        <taxon>Microcoleaceae</taxon>
        <taxon>Lyngbya</taxon>
    </lineage>
</organism>
<dbReference type="PANTHER" id="PTHR42759">
    <property type="entry name" value="MOXR FAMILY PROTEIN"/>
    <property type="match status" value="1"/>
</dbReference>
<dbReference type="FunFam" id="3.40.50.300:FF:000640">
    <property type="entry name" value="MoxR family ATPase"/>
    <property type="match status" value="1"/>
</dbReference>
<reference evidence="5" key="3">
    <citation type="submission" date="2020-02" db="EMBL/GenBank/DDBJ databases">
        <authorList>
            <person name="Sarangi A.N."/>
            <person name="Ghosh S."/>
            <person name="Mukherjee M."/>
            <person name="Tripathy S."/>
        </authorList>
    </citation>
    <scope>NUCLEOTIDE SEQUENCE</scope>
    <source>
        <strain evidence="5">BDU141951</strain>
    </source>
</reference>
<dbReference type="EMBL" id="JTHE02000003">
    <property type="protein sequence ID" value="NEV66077.1"/>
    <property type="molecule type" value="Genomic_DNA"/>
</dbReference>
<dbReference type="SMART" id="SM00382">
    <property type="entry name" value="AAA"/>
    <property type="match status" value="1"/>
</dbReference>
<dbReference type="SUPFAM" id="SSF52540">
    <property type="entry name" value="P-loop containing nucleoside triphosphate hydrolases"/>
    <property type="match status" value="1"/>
</dbReference>
<name>A0A0C1V2W7_9CYAN</name>
<dbReference type="Pfam" id="PF07726">
    <property type="entry name" value="AAA_3"/>
    <property type="match status" value="1"/>
</dbReference>
<evidence type="ECO:0000256" key="3">
    <source>
        <dbReference type="ARBA" id="ARBA00061607"/>
    </source>
</evidence>
<dbReference type="Gene3D" id="1.10.8.80">
    <property type="entry name" value="Magnesium chelatase subunit I, C-Terminal domain"/>
    <property type="match status" value="1"/>
</dbReference>
<dbReference type="CDD" id="cd00009">
    <property type="entry name" value="AAA"/>
    <property type="match status" value="1"/>
</dbReference>
<dbReference type="InterPro" id="IPR011703">
    <property type="entry name" value="ATPase_AAA-3"/>
</dbReference>
<dbReference type="InterPro" id="IPR003593">
    <property type="entry name" value="AAA+_ATPase"/>
</dbReference>
<reference evidence="5" key="1">
    <citation type="submission" date="2014-11" db="EMBL/GenBank/DDBJ databases">
        <authorList>
            <person name="Malar M.C."/>
            <person name="Sen D."/>
            <person name="Tripathy S."/>
        </authorList>
    </citation>
    <scope>NUCLEOTIDE SEQUENCE</scope>
    <source>
        <strain evidence="5">BDU141951</strain>
    </source>
</reference>
<keyword evidence="1" id="KW-0547">Nucleotide-binding</keyword>
<dbReference type="PANTHER" id="PTHR42759:SF1">
    <property type="entry name" value="MAGNESIUM-CHELATASE SUBUNIT CHLD"/>
    <property type="match status" value="1"/>
</dbReference>
<evidence type="ECO:0000256" key="2">
    <source>
        <dbReference type="ARBA" id="ARBA00022840"/>
    </source>
</evidence>
<dbReference type="PIRSF" id="PIRSF002849">
    <property type="entry name" value="AAA_ATPase_chaperone_MoxR_prd"/>
    <property type="match status" value="1"/>
</dbReference>
<protein>
    <submittedName>
        <fullName evidence="5">MoxR family ATPase</fullName>
    </submittedName>
</protein>
<dbReference type="Pfam" id="PF17863">
    <property type="entry name" value="AAA_lid_2"/>
    <property type="match status" value="1"/>
</dbReference>
<evidence type="ECO:0000313" key="5">
    <source>
        <dbReference type="EMBL" id="NEV66077.1"/>
    </source>
</evidence>
<keyword evidence="2" id="KW-0067">ATP-binding</keyword>
<evidence type="ECO:0000259" key="4">
    <source>
        <dbReference type="SMART" id="SM00382"/>
    </source>
</evidence>
<reference evidence="5" key="2">
    <citation type="journal article" date="2015" name="Genome Announc.">
        <title>Draft Genome Sequence of Filamentous Marine Cyanobacterium Lyngbya confervoides Strain BDU141951.</title>
        <authorList>
            <person name="Chandrababunaidu M.M."/>
            <person name="Sen D."/>
            <person name="Tripathy S."/>
        </authorList>
    </citation>
    <scope>NUCLEOTIDE SEQUENCE</scope>
    <source>
        <strain evidence="5">BDU141951</strain>
    </source>
</reference>
<gene>
    <name evidence="5" type="ORF">QQ91_002985</name>
</gene>
<accession>A0A0C1V2W7</accession>
<comment type="similarity">
    <text evidence="3">Belongs to the MoxR family.</text>
</comment>
<dbReference type="Gene3D" id="3.40.50.300">
    <property type="entry name" value="P-loop containing nucleotide triphosphate hydrolases"/>
    <property type="match status" value="1"/>
</dbReference>
<feature type="domain" description="AAA+ ATPase" evidence="4">
    <location>
        <begin position="35"/>
        <end position="176"/>
    </location>
</feature>
<dbReference type="InterPro" id="IPR050764">
    <property type="entry name" value="CbbQ/NirQ/NorQ/GpvN"/>
</dbReference>
<dbReference type="InterPro" id="IPR041628">
    <property type="entry name" value="ChlI/MoxR_AAA_lid"/>
</dbReference>
<proteinExistence type="inferred from homology"/>
<dbReference type="InterPro" id="IPR027417">
    <property type="entry name" value="P-loop_NTPase"/>
</dbReference>
<dbReference type="GO" id="GO:0016887">
    <property type="term" value="F:ATP hydrolysis activity"/>
    <property type="evidence" value="ECO:0007669"/>
    <property type="project" value="InterPro"/>
</dbReference>
<dbReference type="AlphaFoldDB" id="A0A0C1V2W7"/>